<feature type="compositionally biased region" description="Polar residues" evidence="4">
    <location>
        <begin position="881"/>
        <end position="900"/>
    </location>
</feature>
<feature type="domain" description="Protein kinase" evidence="5">
    <location>
        <begin position="111"/>
        <end position="373"/>
    </location>
</feature>
<proteinExistence type="predicted"/>
<feature type="compositionally biased region" description="Polar residues" evidence="4">
    <location>
        <begin position="469"/>
        <end position="479"/>
    </location>
</feature>
<dbReference type="Proteomes" id="UP001498398">
    <property type="component" value="Unassembled WGS sequence"/>
</dbReference>
<feature type="domain" description="KA1" evidence="6">
    <location>
        <begin position="1125"/>
        <end position="1175"/>
    </location>
</feature>
<sequence>MSASLQIPSADTSPGPSRHHPSSSSSRPVSVTVQSTSSPPSAASPPAKKQRASHQVVSSTQSQSQGSQSQNGRGADDASSSPPYTDVYNHPAAVAYAAAHPRRTIPKFGPYLLLQTLGEGEFGKVKLGLHCQWGEEVAVKLIRRGNVDSSVRMSKVEREIEVLRTLKHPNIVRLYDVIETDKYIGIIIEYASGGELFDHILAHRYLRERDAAKLFSQLISGVWYIHQKKIVHRDLKLENLLLDRHRNVIITDFGFANRFEHRADDLMQTSCGSPCYAAPELVISEGLYVGSAVDIWSCGVILYAMLAGYLPFDDDPANPDGDNINLLYKYIVNTPLSFPDYISDQARDLLSMMLVPDPSRRASLENIMKHPWLAAYQNPPTDPDSGLPTAFGRTVEELEKSAMDQHHQKRLAYQRQMRGHTATSPSSDNNNGNRRAQSHRPEMVGSASAMPAPGGRSASMEPALYETPPTHTSSPSGASKKSRYDGMDDDPFAPPGGDLTMASPGGLETPAKKAAARPHTVQVEYDSSSQQPRKERKEKSEADAERKRHHERRDKESPSHAVSSVNGSTATAPTPHKRHGSQSSVANKPLPPSPAPASAATSSPRKERKEREPATTPSRSSTLHSAPLPSTGRGLPDQPSITLASPPDTPITFATPTGGDSPSPKKSGKSVTPSSSQSESTKLNNKKDPTPSIESSNTTGSGLLSPGSTKNSTSSMNGNGSSTDDKSDKEKDKSAKKSRRNTLTVMVEPISRTIKNRTKGRNTAALPSGDEKYVEVERPGETDMGPRSAIVPGSQRGGSGQGPAHSAGVSAFATPARGGASAGGGAGLQASTNKAVKVMQWFRNKSKARDSIGVGMGGGESVSASEEDESGDGDREKRSETPTQSKYRKTASSSTINQDSAGIGSAPPVSATPSAKEKRSSKAVHPQRTPSSATDASSATPSFVARFRNSVTVGGAASRERERERAAGGGEKSPVSALRLHHGPMDQETITSLPPPEVMKKVREVLVNMGVEIQVEGDFKYKCVRPKKKAQGQRTASGSSGFGGNGVAAFAMSGSAASNGVDKRGLPLPSHSSFSGSGNTMLRMLMRRNSSQVSASTYEDDPSFNQSVFIAEPGTGQDPLYGDQSEDVWDEVKFSVELTRIAGLADTYSLDVRRMRGNLRSYKFLYDTIRGRAELR</sequence>
<dbReference type="SUPFAM" id="SSF56112">
    <property type="entry name" value="Protein kinase-like (PK-like)"/>
    <property type="match status" value="1"/>
</dbReference>
<comment type="caution">
    <text evidence="7">The sequence shown here is derived from an EMBL/GenBank/DDBJ whole genome shotgun (WGS) entry which is preliminary data.</text>
</comment>
<evidence type="ECO:0000256" key="1">
    <source>
        <dbReference type="ARBA" id="ARBA00022741"/>
    </source>
</evidence>
<feature type="compositionally biased region" description="Basic and acidic residues" evidence="4">
    <location>
        <begin position="532"/>
        <end position="546"/>
    </location>
</feature>
<evidence type="ECO:0000256" key="4">
    <source>
        <dbReference type="SAM" id="MobiDB-lite"/>
    </source>
</evidence>
<dbReference type="PANTHER" id="PTHR24346">
    <property type="entry name" value="MAP/MICROTUBULE AFFINITY-REGULATING KINASE"/>
    <property type="match status" value="1"/>
</dbReference>
<dbReference type="Gene3D" id="3.30.310.80">
    <property type="entry name" value="Kinase associated domain 1, KA1"/>
    <property type="match status" value="1"/>
</dbReference>
<evidence type="ECO:0000313" key="7">
    <source>
        <dbReference type="EMBL" id="KAK7443561.1"/>
    </source>
</evidence>
<keyword evidence="1 3" id="KW-0547">Nucleotide-binding</keyword>
<feature type="compositionally biased region" description="Low complexity" evidence="4">
    <location>
        <begin position="12"/>
        <end position="70"/>
    </location>
</feature>
<feature type="compositionally biased region" description="Low complexity" evidence="4">
    <location>
        <begin position="658"/>
        <end position="680"/>
    </location>
</feature>
<dbReference type="InterPro" id="IPR001772">
    <property type="entry name" value="KA1_dom"/>
</dbReference>
<evidence type="ECO:0000256" key="2">
    <source>
        <dbReference type="ARBA" id="ARBA00022840"/>
    </source>
</evidence>
<feature type="compositionally biased region" description="Polar residues" evidence="4">
    <location>
        <begin position="560"/>
        <end position="572"/>
    </location>
</feature>
<organism evidence="7 8">
    <name type="scientific">Marasmiellus scandens</name>
    <dbReference type="NCBI Taxonomy" id="2682957"/>
    <lineage>
        <taxon>Eukaryota</taxon>
        <taxon>Fungi</taxon>
        <taxon>Dikarya</taxon>
        <taxon>Basidiomycota</taxon>
        <taxon>Agaricomycotina</taxon>
        <taxon>Agaricomycetes</taxon>
        <taxon>Agaricomycetidae</taxon>
        <taxon>Agaricales</taxon>
        <taxon>Marasmiineae</taxon>
        <taxon>Omphalotaceae</taxon>
        <taxon>Marasmiellus</taxon>
    </lineage>
</organism>
<feature type="compositionally biased region" description="Low complexity" evidence="4">
    <location>
        <begin position="707"/>
        <end position="722"/>
    </location>
</feature>
<feature type="compositionally biased region" description="Polar residues" evidence="4">
    <location>
        <begin position="615"/>
        <end position="624"/>
    </location>
</feature>
<dbReference type="InterPro" id="IPR008271">
    <property type="entry name" value="Ser/Thr_kinase_AS"/>
</dbReference>
<feature type="region of interest" description="Disordered" evidence="4">
    <location>
        <begin position="1"/>
        <end position="86"/>
    </location>
</feature>
<feature type="compositionally biased region" description="Low complexity" evidence="4">
    <location>
        <begin position="929"/>
        <end position="942"/>
    </location>
</feature>
<feature type="compositionally biased region" description="Basic and acidic residues" evidence="4">
    <location>
        <begin position="769"/>
        <end position="781"/>
    </location>
</feature>
<evidence type="ECO:0000259" key="5">
    <source>
        <dbReference type="PROSITE" id="PS50011"/>
    </source>
</evidence>
<dbReference type="PANTHER" id="PTHR24346:SF110">
    <property type="entry name" value="NON-SPECIFIC SERINE_THREONINE PROTEIN KINASE"/>
    <property type="match status" value="1"/>
</dbReference>
<feature type="region of interest" description="Disordered" evidence="4">
    <location>
        <begin position="413"/>
        <end position="829"/>
    </location>
</feature>
<gene>
    <name evidence="7" type="ORF">VKT23_015734</name>
</gene>
<dbReference type="PROSITE" id="PS50032">
    <property type="entry name" value="KA1"/>
    <property type="match status" value="1"/>
</dbReference>
<dbReference type="PROSITE" id="PS00107">
    <property type="entry name" value="PROTEIN_KINASE_ATP"/>
    <property type="match status" value="1"/>
</dbReference>
<dbReference type="PROSITE" id="PS00108">
    <property type="entry name" value="PROTEIN_KINASE_ST"/>
    <property type="match status" value="1"/>
</dbReference>
<dbReference type="Pfam" id="PF00069">
    <property type="entry name" value="Pkinase"/>
    <property type="match status" value="1"/>
</dbReference>
<keyword evidence="8" id="KW-1185">Reference proteome</keyword>
<feature type="compositionally biased region" description="Basic and acidic residues" evidence="4">
    <location>
        <begin position="604"/>
        <end position="613"/>
    </location>
</feature>
<dbReference type="InterPro" id="IPR000719">
    <property type="entry name" value="Prot_kinase_dom"/>
</dbReference>
<keyword evidence="2 3" id="KW-0067">ATP-binding</keyword>
<evidence type="ECO:0000259" key="6">
    <source>
        <dbReference type="PROSITE" id="PS50032"/>
    </source>
</evidence>
<evidence type="ECO:0000256" key="3">
    <source>
        <dbReference type="PROSITE-ProRule" id="PRU10141"/>
    </source>
</evidence>
<dbReference type="InterPro" id="IPR011009">
    <property type="entry name" value="Kinase-like_dom_sf"/>
</dbReference>
<feature type="binding site" evidence="3">
    <location>
        <position position="140"/>
    </location>
    <ligand>
        <name>ATP</name>
        <dbReference type="ChEBI" id="CHEBI:30616"/>
    </ligand>
</feature>
<accession>A0ABR1IX44</accession>
<dbReference type="EMBL" id="JBANRG010000054">
    <property type="protein sequence ID" value="KAK7443561.1"/>
    <property type="molecule type" value="Genomic_DNA"/>
</dbReference>
<dbReference type="InterPro" id="IPR017441">
    <property type="entry name" value="Protein_kinase_ATP_BS"/>
</dbReference>
<feature type="compositionally biased region" description="Polar residues" evidence="4">
    <location>
        <begin position="1"/>
        <end position="11"/>
    </location>
</feature>
<feature type="region of interest" description="Disordered" evidence="4">
    <location>
        <begin position="845"/>
        <end position="977"/>
    </location>
</feature>
<feature type="compositionally biased region" description="Polar residues" evidence="4">
    <location>
        <begin position="421"/>
        <end position="435"/>
    </location>
</feature>
<name>A0ABR1IX44_9AGAR</name>
<dbReference type="PROSITE" id="PS50011">
    <property type="entry name" value="PROTEIN_KINASE_DOM"/>
    <property type="match status" value="1"/>
</dbReference>
<feature type="compositionally biased region" description="Polar residues" evidence="4">
    <location>
        <begin position="692"/>
        <end position="702"/>
    </location>
</feature>
<evidence type="ECO:0000313" key="8">
    <source>
        <dbReference type="Proteomes" id="UP001498398"/>
    </source>
</evidence>
<dbReference type="Gene3D" id="1.10.510.10">
    <property type="entry name" value="Transferase(Phosphotransferase) domain 1"/>
    <property type="match status" value="1"/>
</dbReference>
<evidence type="ECO:0008006" key="9">
    <source>
        <dbReference type="Google" id="ProtNLM"/>
    </source>
</evidence>
<reference evidence="7 8" key="1">
    <citation type="submission" date="2024-01" db="EMBL/GenBank/DDBJ databases">
        <title>A draft genome for the cacao thread blight pathogen Marasmiellus scandens.</title>
        <authorList>
            <person name="Baruah I.K."/>
            <person name="Leung J."/>
            <person name="Bukari Y."/>
            <person name="Amoako-Attah I."/>
            <person name="Meinhardt L.W."/>
            <person name="Bailey B.A."/>
            <person name="Cohen S.P."/>
        </authorList>
    </citation>
    <scope>NUCLEOTIDE SEQUENCE [LARGE SCALE GENOMIC DNA]</scope>
    <source>
        <strain evidence="7 8">GH-19</strain>
    </source>
</reference>
<feature type="compositionally biased region" description="Basic and acidic residues" evidence="4">
    <location>
        <begin position="723"/>
        <end position="735"/>
    </location>
</feature>
<protein>
    <recommendedName>
        <fullName evidence="9">Non-specific serine/threonine protein kinase</fullName>
    </recommendedName>
</protein>
<dbReference type="Pfam" id="PF02149">
    <property type="entry name" value="KA1"/>
    <property type="match status" value="1"/>
</dbReference>
<dbReference type="SMART" id="SM00220">
    <property type="entry name" value="S_TKc"/>
    <property type="match status" value="1"/>
</dbReference>